<sequence>MPSREAPRWATVSASSPALPTLLTWLFFLQMGPKQSSPSVGVRIRSYSGSDLSNTDRRAAVLRYYAGGSTGQIGEPVQYSSQRPGPFIQSAVIPTGGRRDEPDGQRTLLIGSLPAQLSPHLLGVGFDCPVCSKFVCSDEIDDHMLMCFSKPRLNYNDDVLSRDSGECSICLDDMLQGDTIARLPCLCVYHKGCIDEWFEVNRSCPEHPTDSH</sequence>
<organism evidence="22 23">
    <name type="scientific">Cyprinus carpio carpio</name>
    <dbReference type="NCBI Taxonomy" id="630221"/>
    <lineage>
        <taxon>Eukaryota</taxon>
        <taxon>Metazoa</taxon>
        <taxon>Chordata</taxon>
        <taxon>Craniata</taxon>
        <taxon>Vertebrata</taxon>
        <taxon>Euteleostomi</taxon>
        <taxon>Actinopterygii</taxon>
        <taxon>Neopterygii</taxon>
        <taxon>Teleostei</taxon>
        <taxon>Ostariophysi</taxon>
        <taxon>Cypriniformes</taxon>
        <taxon>Cyprinidae</taxon>
        <taxon>Cyprininae</taxon>
        <taxon>Cyprinus</taxon>
    </lineage>
</organism>
<evidence type="ECO:0000313" key="22">
    <source>
        <dbReference type="Ensembl" id="ENSCCRP00000030435.2"/>
    </source>
</evidence>
<dbReference type="Pfam" id="PF13639">
    <property type="entry name" value="zf-RING_2"/>
    <property type="match status" value="1"/>
</dbReference>
<dbReference type="SUPFAM" id="SSF57850">
    <property type="entry name" value="RING/U-box"/>
    <property type="match status" value="1"/>
</dbReference>
<dbReference type="PROSITE" id="PS50089">
    <property type="entry name" value="ZF_RING_2"/>
    <property type="match status" value="1"/>
</dbReference>
<keyword evidence="11 20" id="KW-0863">Zinc-finger</keyword>
<evidence type="ECO:0000256" key="10">
    <source>
        <dbReference type="ARBA" id="ARBA00022753"/>
    </source>
</evidence>
<dbReference type="GO" id="GO:0008270">
    <property type="term" value="F:zinc ion binding"/>
    <property type="evidence" value="ECO:0007669"/>
    <property type="project" value="UniProtKB-KW"/>
</dbReference>
<evidence type="ECO:0000256" key="11">
    <source>
        <dbReference type="ARBA" id="ARBA00022771"/>
    </source>
</evidence>
<dbReference type="AlphaFoldDB" id="A0A8C1BAV4"/>
<keyword evidence="14" id="KW-0472">Membrane</keyword>
<dbReference type="GO" id="GO:0005768">
    <property type="term" value="C:endosome"/>
    <property type="evidence" value="ECO:0007669"/>
    <property type="project" value="UniProtKB-SubCell"/>
</dbReference>
<keyword evidence="7" id="KW-0808">Transferase</keyword>
<proteinExistence type="predicted"/>
<dbReference type="Ensembl" id="ENSCCRT00000033027.2">
    <property type="protein sequence ID" value="ENSCCRP00000030435.2"/>
    <property type="gene ID" value="ENSCCRG00000016439.2"/>
</dbReference>
<dbReference type="GO" id="GO:0005764">
    <property type="term" value="C:lysosome"/>
    <property type="evidence" value="ECO:0007669"/>
    <property type="project" value="UniProtKB-SubCell"/>
</dbReference>
<dbReference type="GO" id="GO:0061630">
    <property type="term" value="F:ubiquitin protein ligase activity"/>
    <property type="evidence" value="ECO:0007669"/>
    <property type="project" value="UniProtKB-EC"/>
</dbReference>
<evidence type="ECO:0000256" key="8">
    <source>
        <dbReference type="ARBA" id="ARBA00022707"/>
    </source>
</evidence>
<comment type="subcellular location">
    <subcellularLocation>
        <location evidence="3">Endosome</location>
    </subcellularLocation>
    <subcellularLocation>
        <location evidence="4">Lysosome</location>
    </subcellularLocation>
    <subcellularLocation>
        <location evidence="2">Membrane</location>
        <topology evidence="2">Peripheral membrane protein</topology>
    </subcellularLocation>
</comment>
<evidence type="ECO:0000256" key="20">
    <source>
        <dbReference type="PROSITE-ProRule" id="PRU00175"/>
    </source>
</evidence>
<evidence type="ECO:0000256" key="19">
    <source>
        <dbReference type="ARBA" id="ARBA00042305"/>
    </source>
</evidence>
<evidence type="ECO:0000256" key="4">
    <source>
        <dbReference type="ARBA" id="ARBA00004371"/>
    </source>
</evidence>
<keyword evidence="12" id="KW-0833">Ubl conjugation pathway</keyword>
<evidence type="ECO:0000256" key="9">
    <source>
        <dbReference type="ARBA" id="ARBA00022723"/>
    </source>
</evidence>
<dbReference type="CDD" id="cd16695">
    <property type="entry name" value="mRING-CH-C4HC2H_ZNRF2"/>
    <property type="match status" value="1"/>
</dbReference>
<dbReference type="EC" id="2.3.2.27" evidence="6"/>
<dbReference type="SMART" id="SM00184">
    <property type="entry name" value="RING"/>
    <property type="match status" value="1"/>
</dbReference>
<comment type="catalytic activity">
    <reaction evidence="1">
        <text>S-ubiquitinyl-[E2 ubiquitin-conjugating enzyme]-L-cysteine + [acceptor protein]-L-lysine = [E2 ubiquitin-conjugating enzyme]-L-cysteine + N(6)-ubiquitinyl-[acceptor protein]-L-lysine.</text>
        <dbReference type="EC" id="2.3.2.27"/>
    </reaction>
</comment>
<keyword evidence="13" id="KW-0862">Zinc</keyword>
<accession>A0A8C1BAV4</accession>
<reference evidence="22" key="2">
    <citation type="submission" date="2025-09" db="UniProtKB">
        <authorList>
            <consortium name="Ensembl"/>
        </authorList>
    </citation>
    <scope>IDENTIFICATION</scope>
</reference>
<keyword evidence="9" id="KW-0479">Metal-binding</keyword>
<protein>
    <recommendedName>
        <fullName evidence="17">E3 ubiquitin-protein ligase ZNRF1</fullName>
        <ecNumber evidence="6">2.3.2.27</ecNumber>
    </recommendedName>
    <alternativeName>
        <fullName evidence="18">RING-type E3 ubiquitin transferase ZNRF1</fullName>
    </alternativeName>
    <alternativeName>
        <fullName evidence="19">Zinc/RING finger protein 1</fullName>
    </alternativeName>
</protein>
<evidence type="ECO:0000256" key="18">
    <source>
        <dbReference type="ARBA" id="ARBA00042177"/>
    </source>
</evidence>
<reference evidence="22" key="1">
    <citation type="submission" date="2025-08" db="UniProtKB">
        <authorList>
            <consortium name="Ensembl"/>
        </authorList>
    </citation>
    <scope>IDENTIFICATION</scope>
</reference>
<evidence type="ECO:0000256" key="14">
    <source>
        <dbReference type="ARBA" id="ARBA00023136"/>
    </source>
</evidence>
<evidence type="ECO:0000256" key="16">
    <source>
        <dbReference type="ARBA" id="ARBA00023288"/>
    </source>
</evidence>
<dbReference type="Proteomes" id="UP001108240">
    <property type="component" value="Unplaced"/>
</dbReference>
<name>A0A8C1BAV4_CYPCA</name>
<dbReference type="GO" id="GO:0043161">
    <property type="term" value="P:proteasome-mediated ubiquitin-dependent protein catabolic process"/>
    <property type="evidence" value="ECO:0007669"/>
    <property type="project" value="TreeGrafter"/>
</dbReference>
<keyword evidence="16" id="KW-0449">Lipoprotein</keyword>
<dbReference type="GeneTree" id="ENSGT00940000159017"/>
<feature type="domain" description="RING-type" evidence="21">
    <location>
        <begin position="167"/>
        <end position="207"/>
    </location>
</feature>
<evidence type="ECO:0000256" key="3">
    <source>
        <dbReference type="ARBA" id="ARBA00004177"/>
    </source>
</evidence>
<evidence type="ECO:0000259" key="21">
    <source>
        <dbReference type="PROSITE" id="PS50089"/>
    </source>
</evidence>
<comment type="pathway">
    <text evidence="5">Protein modification; protein ubiquitination.</text>
</comment>
<dbReference type="Gene3D" id="3.30.40.10">
    <property type="entry name" value="Zinc/RING finger domain, C3HC4 (zinc finger)"/>
    <property type="match status" value="1"/>
</dbReference>
<keyword evidence="8" id="KW-0519">Myristate</keyword>
<evidence type="ECO:0000256" key="12">
    <source>
        <dbReference type="ARBA" id="ARBA00022786"/>
    </source>
</evidence>
<evidence type="ECO:0000256" key="7">
    <source>
        <dbReference type="ARBA" id="ARBA00022679"/>
    </source>
</evidence>
<dbReference type="PANTHER" id="PTHR46661">
    <property type="entry name" value="E3 UBIQUITIN-PROTEIN LIGASE ZNRF1-LIKE PROTEIN"/>
    <property type="match status" value="1"/>
</dbReference>
<evidence type="ECO:0000256" key="17">
    <source>
        <dbReference type="ARBA" id="ARBA00040227"/>
    </source>
</evidence>
<dbReference type="InterPro" id="IPR013083">
    <property type="entry name" value="Znf_RING/FYVE/PHD"/>
</dbReference>
<evidence type="ECO:0000313" key="23">
    <source>
        <dbReference type="Proteomes" id="UP001108240"/>
    </source>
</evidence>
<dbReference type="InterPro" id="IPR051878">
    <property type="entry name" value="ZNRF_ubiq-protein_ligase"/>
</dbReference>
<dbReference type="GO" id="GO:0016020">
    <property type="term" value="C:membrane"/>
    <property type="evidence" value="ECO:0007669"/>
    <property type="project" value="UniProtKB-SubCell"/>
</dbReference>
<evidence type="ECO:0000256" key="5">
    <source>
        <dbReference type="ARBA" id="ARBA00004906"/>
    </source>
</evidence>
<dbReference type="PANTHER" id="PTHR46661:SF3">
    <property type="entry name" value="E3 UBIQUITIN-PROTEIN LIGASE ZNRF2"/>
    <property type="match status" value="1"/>
</dbReference>
<keyword evidence="10" id="KW-0967">Endosome</keyword>
<evidence type="ECO:0000256" key="1">
    <source>
        <dbReference type="ARBA" id="ARBA00000900"/>
    </source>
</evidence>
<keyword evidence="23" id="KW-1185">Reference proteome</keyword>
<dbReference type="InterPro" id="IPR001841">
    <property type="entry name" value="Znf_RING"/>
</dbReference>
<evidence type="ECO:0000256" key="13">
    <source>
        <dbReference type="ARBA" id="ARBA00022833"/>
    </source>
</evidence>
<evidence type="ECO:0000256" key="6">
    <source>
        <dbReference type="ARBA" id="ARBA00012483"/>
    </source>
</evidence>
<dbReference type="FunFam" id="3.30.40.10:FF:000235">
    <property type="entry name" value="E3 ubiquitin-protein ligase ZNRF1"/>
    <property type="match status" value="1"/>
</dbReference>
<evidence type="ECO:0000256" key="2">
    <source>
        <dbReference type="ARBA" id="ARBA00004170"/>
    </source>
</evidence>
<evidence type="ECO:0000256" key="15">
    <source>
        <dbReference type="ARBA" id="ARBA00023228"/>
    </source>
</evidence>
<dbReference type="GO" id="GO:0070936">
    <property type="term" value="P:protein K48-linked ubiquitination"/>
    <property type="evidence" value="ECO:0007669"/>
    <property type="project" value="TreeGrafter"/>
</dbReference>
<keyword evidence="15" id="KW-0458">Lysosome</keyword>